<dbReference type="GO" id="GO:0003677">
    <property type="term" value="F:DNA binding"/>
    <property type="evidence" value="ECO:0007669"/>
    <property type="project" value="InterPro"/>
</dbReference>
<sequence>MSSALKQVGLTQLEKHAHHCVADAIKSEKAMIPLKK</sequence>
<dbReference type="EMBL" id="QYTU02000002">
    <property type="protein sequence ID" value="RWR14665.1"/>
    <property type="molecule type" value="Genomic_DNA"/>
</dbReference>
<accession>A0A443J2S9</accession>
<evidence type="ECO:0000313" key="2">
    <source>
        <dbReference type="Proteomes" id="UP000273811"/>
    </source>
</evidence>
<comment type="caution">
    <text evidence="1">The sequence shown here is derived from an EMBL/GenBank/DDBJ whole genome shotgun (WGS) entry which is preliminary data.</text>
</comment>
<protein>
    <submittedName>
        <fullName evidence="1">Uncharacterized protein</fullName>
    </submittedName>
</protein>
<dbReference type="GO" id="GO:0046872">
    <property type="term" value="F:metal ion binding"/>
    <property type="evidence" value="ECO:0007669"/>
    <property type="project" value="InterPro"/>
</dbReference>
<dbReference type="Pfam" id="PF02583">
    <property type="entry name" value="Trns_repr_metal"/>
    <property type="match status" value="1"/>
</dbReference>
<proteinExistence type="predicted"/>
<dbReference type="AlphaFoldDB" id="A0A443J2S9"/>
<organism evidence="1 2">
    <name type="scientific">Siminovitchia fortis</name>
    <dbReference type="NCBI Taxonomy" id="254758"/>
    <lineage>
        <taxon>Bacteria</taxon>
        <taxon>Bacillati</taxon>
        <taxon>Bacillota</taxon>
        <taxon>Bacilli</taxon>
        <taxon>Bacillales</taxon>
        <taxon>Bacillaceae</taxon>
        <taxon>Siminovitchia</taxon>
    </lineage>
</organism>
<dbReference type="InterPro" id="IPR003735">
    <property type="entry name" value="Metal_Tscrpt_repr"/>
</dbReference>
<dbReference type="Proteomes" id="UP000273811">
    <property type="component" value="Unassembled WGS sequence"/>
</dbReference>
<reference evidence="1" key="1">
    <citation type="submission" date="2018-12" db="EMBL/GenBank/DDBJ databases">
        <authorList>
            <person name="Sun L."/>
            <person name="Chen Z."/>
        </authorList>
    </citation>
    <scope>NUCLEOTIDE SEQUENCE [LARGE SCALE GENOMIC DNA]</scope>
    <source>
        <strain evidence="1">DSM 16012</strain>
    </source>
</reference>
<dbReference type="GO" id="GO:0006355">
    <property type="term" value="P:regulation of DNA-templated transcription"/>
    <property type="evidence" value="ECO:0007669"/>
    <property type="project" value="InterPro"/>
</dbReference>
<gene>
    <name evidence="1" type="ORF">D4N35_002280</name>
</gene>
<evidence type="ECO:0000313" key="1">
    <source>
        <dbReference type="EMBL" id="RWR14665.1"/>
    </source>
</evidence>
<keyword evidence="2" id="KW-1185">Reference proteome</keyword>
<name>A0A443J2S9_9BACI</name>